<proteinExistence type="predicted"/>
<evidence type="ECO:0000313" key="2">
    <source>
        <dbReference type="EMBL" id="EPQ18073.1"/>
    </source>
</evidence>
<gene>
    <name evidence="2" type="ORF">D623_10014869</name>
</gene>
<organism evidence="2 3">
    <name type="scientific">Myotis brandtii</name>
    <name type="common">Brandt's bat</name>
    <dbReference type="NCBI Taxonomy" id="109478"/>
    <lineage>
        <taxon>Eukaryota</taxon>
        <taxon>Metazoa</taxon>
        <taxon>Chordata</taxon>
        <taxon>Craniata</taxon>
        <taxon>Vertebrata</taxon>
        <taxon>Euteleostomi</taxon>
        <taxon>Mammalia</taxon>
        <taxon>Eutheria</taxon>
        <taxon>Laurasiatheria</taxon>
        <taxon>Chiroptera</taxon>
        <taxon>Yangochiroptera</taxon>
        <taxon>Vespertilionidae</taxon>
        <taxon>Myotis</taxon>
    </lineage>
</organism>
<name>S7Q405_MYOBR</name>
<feature type="region of interest" description="Disordered" evidence="1">
    <location>
        <begin position="1"/>
        <end position="66"/>
    </location>
</feature>
<reference evidence="2 3" key="1">
    <citation type="journal article" date="2013" name="Nat. Commun.">
        <title>Genome analysis reveals insights into physiology and longevity of the Brandt's bat Myotis brandtii.</title>
        <authorList>
            <person name="Seim I."/>
            <person name="Fang X."/>
            <person name="Xiong Z."/>
            <person name="Lobanov A.V."/>
            <person name="Huang Z."/>
            <person name="Ma S."/>
            <person name="Feng Y."/>
            <person name="Turanov A.A."/>
            <person name="Zhu Y."/>
            <person name="Lenz T.L."/>
            <person name="Gerashchenko M.V."/>
            <person name="Fan D."/>
            <person name="Hee Yim S."/>
            <person name="Yao X."/>
            <person name="Jordan D."/>
            <person name="Xiong Y."/>
            <person name="Ma Y."/>
            <person name="Lyapunov A.N."/>
            <person name="Chen G."/>
            <person name="Kulakova O.I."/>
            <person name="Sun Y."/>
            <person name="Lee S.G."/>
            <person name="Bronson R.T."/>
            <person name="Moskalev A.A."/>
            <person name="Sunyaev S.R."/>
            <person name="Zhang G."/>
            <person name="Krogh A."/>
            <person name="Wang J."/>
            <person name="Gladyshev V.N."/>
        </authorList>
    </citation>
    <scope>NUCLEOTIDE SEQUENCE [LARGE SCALE GENOMIC DNA]</scope>
</reference>
<accession>S7Q405</accession>
<keyword evidence="3" id="KW-1185">Reference proteome</keyword>
<feature type="compositionally biased region" description="Low complexity" evidence="1">
    <location>
        <begin position="42"/>
        <end position="61"/>
    </location>
</feature>
<dbReference type="EMBL" id="KE164456">
    <property type="protein sequence ID" value="EPQ18073.1"/>
    <property type="molecule type" value="Genomic_DNA"/>
</dbReference>
<feature type="region of interest" description="Disordered" evidence="1">
    <location>
        <begin position="190"/>
        <end position="220"/>
    </location>
</feature>
<protein>
    <submittedName>
        <fullName evidence="2">Uncharacterized protein</fullName>
    </submittedName>
</protein>
<dbReference type="Proteomes" id="UP000052978">
    <property type="component" value="Unassembled WGS sequence"/>
</dbReference>
<dbReference type="AlphaFoldDB" id="S7Q405"/>
<evidence type="ECO:0000256" key="1">
    <source>
        <dbReference type="SAM" id="MobiDB-lite"/>
    </source>
</evidence>
<sequence>MREILAAPPGAADVDEGRDGSFQSSARPPSRTSRPRKDDTCPGAPGTAGTAGTAGTHPQQATRKRHFTSVSASCSFRPDVTRRVGLWATEVPLSSEPTTHRALGSPRAHLHDLVTGVYLLRQRPRASGAQEPSATLGDTLATPQATAERAGGPSHRPCTSRVRSWVVPWCPILPRRPGCGRVDMSVSGRGWDRAGSREAGGARCRGHSRGTAGAQPVARP</sequence>
<evidence type="ECO:0000313" key="3">
    <source>
        <dbReference type="Proteomes" id="UP000052978"/>
    </source>
</evidence>